<organism evidence="5 6">
    <name type="scientific">Tenacibaculum vairaonense</name>
    <dbReference type="NCBI Taxonomy" id="3137860"/>
    <lineage>
        <taxon>Bacteria</taxon>
        <taxon>Pseudomonadati</taxon>
        <taxon>Bacteroidota</taxon>
        <taxon>Flavobacteriia</taxon>
        <taxon>Flavobacteriales</taxon>
        <taxon>Flavobacteriaceae</taxon>
        <taxon>Tenacibaculum</taxon>
    </lineage>
</organism>
<dbReference type="PROSITE" id="PS51118">
    <property type="entry name" value="HTH_HXLR"/>
    <property type="match status" value="1"/>
</dbReference>
<dbReference type="Gene3D" id="1.10.10.10">
    <property type="entry name" value="Winged helix-like DNA-binding domain superfamily/Winged helix DNA-binding domain"/>
    <property type="match status" value="1"/>
</dbReference>
<dbReference type="InterPro" id="IPR002577">
    <property type="entry name" value="HTH_HxlR"/>
</dbReference>
<dbReference type="InterPro" id="IPR036390">
    <property type="entry name" value="WH_DNA-bd_sf"/>
</dbReference>
<keyword evidence="6" id="KW-1185">Reference proteome</keyword>
<dbReference type="Pfam" id="PF01638">
    <property type="entry name" value="HxlR"/>
    <property type="match status" value="1"/>
</dbReference>
<protein>
    <submittedName>
        <fullName evidence="5">HxlR family transcriptional regulator</fullName>
    </submittedName>
</protein>
<accession>A0ABM9PKM6</accession>
<gene>
    <name evidence="5" type="ORF">T190115A13A_10368</name>
</gene>
<proteinExistence type="predicted"/>
<evidence type="ECO:0000313" key="6">
    <source>
        <dbReference type="Proteomes" id="UP001497602"/>
    </source>
</evidence>
<keyword evidence="1" id="KW-0805">Transcription regulation</keyword>
<dbReference type="EMBL" id="CAXJRC010000011">
    <property type="protein sequence ID" value="CAL2106212.1"/>
    <property type="molecule type" value="Genomic_DNA"/>
</dbReference>
<dbReference type="SUPFAM" id="SSF46785">
    <property type="entry name" value="Winged helix' DNA-binding domain"/>
    <property type="match status" value="1"/>
</dbReference>
<dbReference type="RefSeq" id="WP_348704378.1">
    <property type="nucleotide sequence ID" value="NZ_CAXIYA010000022.1"/>
</dbReference>
<evidence type="ECO:0000259" key="4">
    <source>
        <dbReference type="PROSITE" id="PS51118"/>
    </source>
</evidence>
<keyword evidence="3" id="KW-0804">Transcription</keyword>
<reference evidence="5 6" key="1">
    <citation type="submission" date="2024-05" db="EMBL/GenBank/DDBJ databases">
        <authorList>
            <person name="Duchaud E."/>
        </authorList>
    </citation>
    <scope>NUCLEOTIDE SEQUENCE [LARGE SCALE GENOMIC DNA]</scope>
    <source>
        <strain evidence="5">Ena-SAMPLE-TAB-13-05-2024-13:56:06:370-140305</strain>
    </source>
</reference>
<evidence type="ECO:0000256" key="2">
    <source>
        <dbReference type="ARBA" id="ARBA00023125"/>
    </source>
</evidence>
<evidence type="ECO:0000256" key="1">
    <source>
        <dbReference type="ARBA" id="ARBA00023015"/>
    </source>
</evidence>
<feature type="domain" description="HTH hxlR-type" evidence="4">
    <location>
        <begin position="8"/>
        <end position="106"/>
    </location>
</feature>
<dbReference type="PANTHER" id="PTHR33204">
    <property type="entry name" value="TRANSCRIPTIONAL REGULATOR, MARR FAMILY"/>
    <property type="match status" value="1"/>
</dbReference>
<sequence length="113" mass="12920">MKKIVAYCPLSNAVKVFSGKWKLFIIVRLIDGPLRYGQIKVDCENISEKMLTNQLKELEEDGIVNRKVYAEVPPKVVYSLTPLGKELLEALVPLYDWGIKNLDNKEVPFILNN</sequence>
<evidence type="ECO:0000313" key="5">
    <source>
        <dbReference type="EMBL" id="CAL2106212.1"/>
    </source>
</evidence>
<evidence type="ECO:0000256" key="3">
    <source>
        <dbReference type="ARBA" id="ARBA00023163"/>
    </source>
</evidence>
<comment type="caution">
    <text evidence="5">The sequence shown here is derived from an EMBL/GenBank/DDBJ whole genome shotgun (WGS) entry which is preliminary data.</text>
</comment>
<name>A0ABM9PKM6_9FLAO</name>
<dbReference type="InterPro" id="IPR036388">
    <property type="entry name" value="WH-like_DNA-bd_sf"/>
</dbReference>
<dbReference type="Proteomes" id="UP001497602">
    <property type="component" value="Unassembled WGS sequence"/>
</dbReference>
<keyword evidence="2" id="KW-0238">DNA-binding</keyword>